<sequence length="245" mass="25949">MWADRERRVAEAIRELARAEGAPVAARHVCRACSKEMAAGGVALYVIGDLGLGEVVFTTDPVSGLVAEHEVTLGEGPASDAVEQGLPVLVPDLTGEAAACRWPVFAPAAVAAGVAAVFAFPLAMGLVTVGSLEVYRATWGDLSDDEVNSGLLFAEAAMQLLVERIQGQPTIWADDLFAKGFNPDWAVIHQATGMVSIHLQTDLTSAFLRLRAHAYLTDRALSDVALDVVTQRLKISPDSDNEGQS</sequence>
<dbReference type="Proteomes" id="UP000256269">
    <property type="component" value="Unassembled WGS sequence"/>
</dbReference>
<dbReference type="RefSeq" id="WP_147328580.1">
    <property type="nucleotide sequence ID" value="NZ_CP144375.1"/>
</dbReference>
<reference evidence="1 2" key="1">
    <citation type="submission" date="2018-08" db="EMBL/GenBank/DDBJ databases">
        <title>Genomic Encyclopedia of Archaeal and Bacterial Type Strains, Phase II (KMG-II): from individual species to whole genera.</title>
        <authorList>
            <person name="Goeker M."/>
        </authorList>
    </citation>
    <scope>NUCLEOTIDE SEQUENCE [LARGE SCALE GENOMIC DNA]</scope>
    <source>
        <strain evidence="1 2">DSM 45791</strain>
    </source>
</reference>
<dbReference type="OrthoDB" id="7466251at2"/>
<dbReference type="EMBL" id="QUNO01000007">
    <property type="protein sequence ID" value="REH46108.1"/>
    <property type="molecule type" value="Genomic_DNA"/>
</dbReference>
<dbReference type="AlphaFoldDB" id="A0A3E0HI70"/>
<dbReference type="SUPFAM" id="SSF55781">
    <property type="entry name" value="GAF domain-like"/>
    <property type="match status" value="1"/>
</dbReference>
<accession>A0A3E0HI70</accession>
<organism evidence="1 2">
    <name type="scientific">Kutzneria buriramensis</name>
    <dbReference type="NCBI Taxonomy" id="1045776"/>
    <lineage>
        <taxon>Bacteria</taxon>
        <taxon>Bacillati</taxon>
        <taxon>Actinomycetota</taxon>
        <taxon>Actinomycetes</taxon>
        <taxon>Pseudonocardiales</taxon>
        <taxon>Pseudonocardiaceae</taxon>
        <taxon>Kutzneria</taxon>
    </lineage>
</organism>
<comment type="caution">
    <text evidence="1">The sequence shown here is derived from an EMBL/GenBank/DDBJ whole genome shotgun (WGS) entry which is preliminary data.</text>
</comment>
<protein>
    <submittedName>
        <fullName evidence="1">Uncharacterized protein</fullName>
    </submittedName>
</protein>
<gene>
    <name evidence="1" type="ORF">BCF44_107241</name>
</gene>
<proteinExistence type="predicted"/>
<evidence type="ECO:0000313" key="1">
    <source>
        <dbReference type="EMBL" id="REH46108.1"/>
    </source>
</evidence>
<name>A0A3E0HI70_9PSEU</name>
<evidence type="ECO:0000313" key="2">
    <source>
        <dbReference type="Proteomes" id="UP000256269"/>
    </source>
</evidence>
<keyword evidence="2" id="KW-1185">Reference proteome</keyword>
<dbReference type="Gene3D" id="3.30.450.40">
    <property type="match status" value="1"/>
</dbReference>
<dbReference type="InterPro" id="IPR029016">
    <property type="entry name" value="GAF-like_dom_sf"/>
</dbReference>